<dbReference type="Gene3D" id="1.25.40.20">
    <property type="entry name" value="Ankyrin repeat-containing domain"/>
    <property type="match status" value="1"/>
</dbReference>
<dbReference type="PROSITE" id="PS50088">
    <property type="entry name" value="ANK_REPEAT"/>
    <property type="match status" value="1"/>
</dbReference>
<reference evidence="6" key="1">
    <citation type="submission" date="2017-08" db="EMBL/GenBank/DDBJ databases">
        <authorList>
            <person name="Polle J.E."/>
            <person name="Barry K."/>
            <person name="Cushman J."/>
            <person name="Schmutz J."/>
            <person name="Tran D."/>
            <person name="Hathwaick L.T."/>
            <person name="Yim W.C."/>
            <person name="Jenkins J."/>
            <person name="Mckie-Krisberg Z.M."/>
            <person name="Prochnik S."/>
            <person name="Lindquist E."/>
            <person name="Dockter R.B."/>
            <person name="Adam C."/>
            <person name="Molina H."/>
            <person name="Bunkerborg J."/>
            <person name="Jin E."/>
            <person name="Buchheim M."/>
            <person name="Magnuson J."/>
        </authorList>
    </citation>
    <scope>NUCLEOTIDE SEQUENCE</scope>
    <source>
        <strain evidence="6">CCAP 19/18</strain>
    </source>
</reference>
<dbReference type="InterPro" id="IPR026480">
    <property type="entry name" value="RMT2_dom"/>
</dbReference>
<dbReference type="PANTHER" id="PTHR32379:SF1">
    <property type="entry name" value="GUANIDINOACETATE N-METHYLTRANSFERASE"/>
    <property type="match status" value="1"/>
</dbReference>
<dbReference type="InterPro" id="IPR002110">
    <property type="entry name" value="Ankyrin_rpt"/>
</dbReference>
<dbReference type="Pfam" id="PF12796">
    <property type="entry name" value="Ank_2"/>
    <property type="match status" value="1"/>
</dbReference>
<gene>
    <name evidence="6" type="ORF">DUNSADRAFT_16095</name>
</gene>
<evidence type="ECO:0000256" key="1">
    <source>
        <dbReference type="ARBA" id="ARBA00022603"/>
    </source>
</evidence>
<dbReference type="Proteomes" id="UP000815325">
    <property type="component" value="Unassembled WGS sequence"/>
</dbReference>
<dbReference type="InterPro" id="IPR036770">
    <property type="entry name" value="Ankyrin_rpt-contain_sf"/>
</dbReference>
<evidence type="ECO:0000256" key="2">
    <source>
        <dbReference type="ARBA" id="ARBA00022679"/>
    </source>
</evidence>
<evidence type="ECO:0000256" key="3">
    <source>
        <dbReference type="ARBA" id="ARBA00022691"/>
    </source>
</evidence>
<dbReference type="GO" id="GO:0032259">
    <property type="term" value="P:methylation"/>
    <property type="evidence" value="ECO:0007669"/>
    <property type="project" value="UniProtKB-KW"/>
</dbReference>
<keyword evidence="2" id="KW-0808">Transferase</keyword>
<feature type="repeat" description="ANK" evidence="4">
    <location>
        <begin position="38"/>
        <end position="70"/>
    </location>
</feature>
<organism evidence="6 7">
    <name type="scientific">Dunaliella salina</name>
    <name type="common">Green alga</name>
    <name type="synonym">Protococcus salinus</name>
    <dbReference type="NCBI Taxonomy" id="3046"/>
    <lineage>
        <taxon>Eukaryota</taxon>
        <taxon>Viridiplantae</taxon>
        <taxon>Chlorophyta</taxon>
        <taxon>core chlorophytes</taxon>
        <taxon>Chlorophyceae</taxon>
        <taxon>CS clade</taxon>
        <taxon>Chlamydomonadales</taxon>
        <taxon>Dunaliellaceae</taxon>
        <taxon>Dunaliella</taxon>
    </lineage>
</organism>
<accession>A0ABQ7G4C6</accession>
<dbReference type="CDD" id="cd02440">
    <property type="entry name" value="AdoMet_MTases"/>
    <property type="match status" value="1"/>
</dbReference>
<keyword evidence="1 6" id="KW-0489">Methyltransferase</keyword>
<dbReference type="Gene3D" id="3.40.50.150">
    <property type="entry name" value="Vaccinia Virus protein VP39"/>
    <property type="match status" value="1"/>
</dbReference>
<keyword evidence="3" id="KW-0949">S-adenosyl-L-methionine</keyword>
<protein>
    <submittedName>
        <fullName evidence="6">S-adenosyl-L-methionine-dependent methyltransferase</fullName>
    </submittedName>
</protein>
<evidence type="ECO:0000313" key="6">
    <source>
        <dbReference type="EMBL" id="KAF5829414.1"/>
    </source>
</evidence>
<dbReference type="PROSITE" id="PS51559">
    <property type="entry name" value="SAM_RMT2"/>
    <property type="match status" value="1"/>
</dbReference>
<dbReference type="SUPFAM" id="SSF53335">
    <property type="entry name" value="S-adenosyl-L-methionine-dependent methyltransferases"/>
    <property type="match status" value="1"/>
</dbReference>
<dbReference type="PANTHER" id="PTHR32379">
    <property type="entry name" value="GUANIDINOACETATE N-METHYLTRANSFERASE"/>
    <property type="match status" value="1"/>
</dbReference>
<dbReference type="InterPro" id="IPR051038">
    <property type="entry name" value="RMT2/GAMT_Mtase"/>
</dbReference>
<name>A0ABQ7G4C6_DUNSA</name>
<feature type="domain" description="RMT2" evidence="5">
    <location>
        <begin position="113"/>
        <end position="345"/>
    </location>
</feature>
<dbReference type="SUPFAM" id="SSF48403">
    <property type="entry name" value="Ankyrin repeat"/>
    <property type="match status" value="1"/>
</dbReference>
<keyword evidence="4" id="KW-0040">ANK repeat</keyword>
<evidence type="ECO:0000313" key="7">
    <source>
        <dbReference type="Proteomes" id="UP000815325"/>
    </source>
</evidence>
<comment type="caution">
    <text evidence="6">The sequence shown here is derived from an EMBL/GenBank/DDBJ whole genome shotgun (WGS) entry which is preliminary data.</text>
</comment>
<keyword evidence="7" id="KW-1185">Reference proteome</keyword>
<dbReference type="InterPro" id="IPR029063">
    <property type="entry name" value="SAM-dependent_MTases_sf"/>
</dbReference>
<dbReference type="EMBL" id="MU070163">
    <property type="protein sequence ID" value="KAF5829414.1"/>
    <property type="molecule type" value="Genomic_DNA"/>
</dbReference>
<evidence type="ECO:0000259" key="5">
    <source>
        <dbReference type="PROSITE" id="PS51559"/>
    </source>
</evidence>
<dbReference type="GO" id="GO:0008168">
    <property type="term" value="F:methyltransferase activity"/>
    <property type="evidence" value="ECO:0007669"/>
    <property type="project" value="UniProtKB-KW"/>
</dbReference>
<sequence length="345" mass="38235">MEHTQEQQLLQAAAAGDLVKLNQLTDEGVDVAYQDPETGMSALMHAADERKKEAVEMLLEAGTPWNLLDKDGYCAGEYAAGCPELVELLLGWGAQAEMVLGAAERASRGQSASTSSAVNSDYLQQRLHYSADGTKLLDADGEAVMMGWEGPLMERHAEVICSHGPDRAGPGRGGDVLNVGFGLGLIDEAIQRHRPRSHTIIEAHPDVYKHALDKGWDKRANLLLGRWQDVLPTLGDRKFDGIFFDTYGEYYGEMSDFHELLPKLLKPGGVYSFFNGLAPDNIFFHTVEGRVAQLELETLGLTTSYERVAIKEAIDEEVWEGVRNKYWKLPFYFLPTCIFNAPQQS</sequence>
<proteinExistence type="predicted"/>
<evidence type="ECO:0000256" key="4">
    <source>
        <dbReference type="PROSITE-ProRule" id="PRU00023"/>
    </source>
</evidence>